<sequence>MESNKIFERIIALAPDKSCFLFGPRGTGKSFWLRRQYKKSIYIDLLESETYFRLISSPEKLESYIPEDFSDVIIIDEVQKVPKLLDEVHRLIEKFGYRFILTGSSARKLKKSDINLLAGRALTAYMHPLCCKELSSYFNLAHSLKYGHLPCAYTEKDPASYLSSYVVTYLKEEVFQEGLTRNIGGFSRFLETASFSQGEVLNLSEIARECSLNRKLVESYFSILDDLLISLRLPVFTKKAKRRMIQHPKFYFFDVGIFRTIRPKGPLDSPEEIEGPALETLFLQELRAINDYYKLGYDIYYWRTSNQVEVDFVLYGEKGIFAFEIKRKAKYSAKDLNGLKLFLQDYPMAKAFLLYGGTKRFYEEGIQIIPIQEAITQMYQLLKY</sequence>
<dbReference type="Pfam" id="PF13173">
    <property type="entry name" value="AAA_14"/>
    <property type="match status" value="1"/>
</dbReference>
<feature type="domain" description="DUF4143" evidence="2">
    <location>
        <begin position="173"/>
        <end position="327"/>
    </location>
</feature>
<evidence type="ECO:0000259" key="1">
    <source>
        <dbReference type="Pfam" id="PF13173"/>
    </source>
</evidence>
<dbReference type="EMBL" id="FR695874">
    <property type="protein sequence ID" value="CBX30301.1"/>
    <property type="molecule type" value="Genomic_DNA"/>
</dbReference>
<organism evidence="3">
    <name type="scientific">uncultured Desulfobacterium sp</name>
    <dbReference type="NCBI Taxonomy" id="201089"/>
    <lineage>
        <taxon>Bacteria</taxon>
        <taxon>Pseudomonadati</taxon>
        <taxon>Thermodesulfobacteriota</taxon>
        <taxon>Desulfobacteria</taxon>
        <taxon>Desulfobacterales</taxon>
        <taxon>Desulfobacteriaceae</taxon>
        <taxon>Desulfobacterium</taxon>
        <taxon>environmental samples</taxon>
    </lineage>
</organism>
<evidence type="ECO:0008006" key="4">
    <source>
        <dbReference type="Google" id="ProtNLM"/>
    </source>
</evidence>
<dbReference type="Pfam" id="PF13635">
    <property type="entry name" value="DUF4143"/>
    <property type="match status" value="1"/>
</dbReference>
<dbReference type="AlphaFoldDB" id="E1YI32"/>
<evidence type="ECO:0000259" key="2">
    <source>
        <dbReference type="Pfam" id="PF13635"/>
    </source>
</evidence>
<dbReference type="InterPro" id="IPR041682">
    <property type="entry name" value="AAA_14"/>
</dbReference>
<protein>
    <recommendedName>
        <fullName evidence="4">ATPase</fullName>
    </recommendedName>
</protein>
<gene>
    <name evidence="3" type="ORF">N47_D31100</name>
</gene>
<dbReference type="InterPro" id="IPR027417">
    <property type="entry name" value="P-loop_NTPase"/>
</dbReference>
<evidence type="ECO:0000313" key="3">
    <source>
        <dbReference type="EMBL" id="CBX30301.1"/>
    </source>
</evidence>
<feature type="domain" description="AAA" evidence="1">
    <location>
        <begin position="17"/>
        <end position="134"/>
    </location>
</feature>
<dbReference type="InterPro" id="IPR025420">
    <property type="entry name" value="DUF4143"/>
</dbReference>
<proteinExistence type="predicted"/>
<accession>E1YI32</accession>
<name>E1YI32_9BACT</name>
<dbReference type="PANTHER" id="PTHR43566:SF2">
    <property type="entry name" value="DUF4143 DOMAIN-CONTAINING PROTEIN"/>
    <property type="match status" value="1"/>
</dbReference>
<reference evidence="3" key="1">
    <citation type="journal article" date="2011" name="Environ. Microbiol.">
        <title>Genomic insights into the metabolic potential of the polycyclic aromatic hydrocarbon degrading sulfate-reducing Deltaproteobacterium N47.</title>
        <authorList>
            <person name="Bergmann F."/>
            <person name="Selesi D."/>
            <person name="Weinmaier T."/>
            <person name="Tischler P."/>
            <person name="Rattei T."/>
            <person name="Meckenstock R.U."/>
        </authorList>
    </citation>
    <scope>NUCLEOTIDE SEQUENCE</scope>
</reference>
<dbReference type="PANTHER" id="PTHR43566">
    <property type="entry name" value="CONSERVED PROTEIN"/>
    <property type="match status" value="1"/>
</dbReference>
<dbReference type="SUPFAM" id="SSF52540">
    <property type="entry name" value="P-loop containing nucleoside triphosphate hydrolases"/>
    <property type="match status" value="1"/>
</dbReference>